<keyword evidence="4" id="KW-0862">Zinc</keyword>
<keyword evidence="3" id="KW-0479">Metal-binding</keyword>
<sequence>MRTARFYAAGDVRVEDVEVPDAADDKVLVEVEWCGICGSDLNEYIQGPMAIPSPVTGPHHLTGDILPVSLGHELTGWVLRAPSDSGFAVGQPVVIDPRFYCSSCAACTHTATNCCSKLGFLGLSGGGGGLSEKIALPPAMLHALPEGTPLDAASLIEPLAVAWHAVRRANASTLSGVPILVIGGGPIGVATVFVLKAWGADRIYVSELAERRREFLAGIVDEAIDPTATDVAARCRHVTGGDGVSIVFDCAGSQRGLEVGCASLRFHGLYMNLSIPKAPLALPLHVFTPKELTYKSMLAYDETDFRETVAAFTKGKFAGVERMITARISLDDVVGDGFNALLHTPDAHIKILVTAKPQL</sequence>
<proteinExistence type="inferred from homology"/>
<dbReference type="Gene3D" id="3.90.180.10">
    <property type="entry name" value="Medium-chain alcohol dehydrogenases, catalytic domain"/>
    <property type="match status" value="1"/>
</dbReference>
<dbReference type="InterPro" id="IPR036291">
    <property type="entry name" value="NAD(P)-bd_dom_sf"/>
</dbReference>
<dbReference type="Pfam" id="PF08240">
    <property type="entry name" value="ADH_N"/>
    <property type="match status" value="1"/>
</dbReference>
<accession>A0ABR4K4L0</accession>
<dbReference type="Proteomes" id="UP001610446">
    <property type="component" value="Unassembled WGS sequence"/>
</dbReference>
<gene>
    <name evidence="8" type="ORF">BJY01DRAFT_212818</name>
</gene>
<organism evidence="8 9">
    <name type="scientific">Aspergillus pseudoustus</name>
    <dbReference type="NCBI Taxonomy" id="1810923"/>
    <lineage>
        <taxon>Eukaryota</taxon>
        <taxon>Fungi</taxon>
        <taxon>Dikarya</taxon>
        <taxon>Ascomycota</taxon>
        <taxon>Pezizomycotina</taxon>
        <taxon>Eurotiomycetes</taxon>
        <taxon>Eurotiomycetidae</taxon>
        <taxon>Eurotiales</taxon>
        <taxon>Aspergillaceae</taxon>
        <taxon>Aspergillus</taxon>
        <taxon>Aspergillus subgen. Nidulantes</taxon>
    </lineage>
</organism>
<keyword evidence="9" id="KW-1185">Reference proteome</keyword>
<comment type="caution">
    <text evidence="8">The sequence shown here is derived from an EMBL/GenBank/DDBJ whole genome shotgun (WGS) entry which is preliminary data.</text>
</comment>
<dbReference type="SUPFAM" id="SSF51735">
    <property type="entry name" value="NAD(P)-binding Rossmann-fold domains"/>
    <property type="match status" value="1"/>
</dbReference>
<evidence type="ECO:0000259" key="7">
    <source>
        <dbReference type="Pfam" id="PF08240"/>
    </source>
</evidence>
<dbReference type="Gene3D" id="3.40.50.720">
    <property type="entry name" value="NAD(P)-binding Rossmann-like Domain"/>
    <property type="match status" value="1"/>
</dbReference>
<dbReference type="InterPro" id="IPR013154">
    <property type="entry name" value="ADH-like_N"/>
</dbReference>
<dbReference type="InterPro" id="IPR013149">
    <property type="entry name" value="ADH-like_C"/>
</dbReference>
<evidence type="ECO:0000256" key="5">
    <source>
        <dbReference type="ARBA" id="ARBA00023002"/>
    </source>
</evidence>
<comment type="similarity">
    <text evidence="2">Belongs to the zinc-containing alcohol dehydrogenase family.</text>
</comment>
<feature type="domain" description="Alcohol dehydrogenase-like N-terminal" evidence="7">
    <location>
        <begin position="24"/>
        <end position="146"/>
    </location>
</feature>
<evidence type="ECO:0000313" key="9">
    <source>
        <dbReference type="Proteomes" id="UP001610446"/>
    </source>
</evidence>
<dbReference type="EMBL" id="JBFXLU010000058">
    <property type="protein sequence ID" value="KAL2847174.1"/>
    <property type="molecule type" value="Genomic_DNA"/>
</dbReference>
<dbReference type="Pfam" id="PF00107">
    <property type="entry name" value="ADH_zinc_N"/>
    <property type="match status" value="1"/>
</dbReference>
<dbReference type="PANTHER" id="PTHR43161">
    <property type="entry name" value="SORBITOL DEHYDROGENASE"/>
    <property type="match status" value="1"/>
</dbReference>
<keyword evidence="5" id="KW-0560">Oxidoreductase</keyword>
<evidence type="ECO:0000256" key="2">
    <source>
        <dbReference type="ARBA" id="ARBA00008072"/>
    </source>
</evidence>
<feature type="domain" description="Alcohol dehydrogenase-like C-terminal" evidence="6">
    <location>
        <begin position="186"/>
        <end position="312"/>
    </location>
</feature>
<name>A0ABR4K4L0_9EURO</name>
<evidence type="ECO:0000256" key="4">
    <source>
        <dbReference type="ARBA" id="ARBA00022833"/>
    </source>
</evidence>
<dbReference type="CDD" id="cd08233">
    <property type="entry name" value="butanediol_DH_like"/>
    <property type="match status" value="1"/>
</dbReference>
<evidence type="ECO:0000313" key="8">
    <source>
        <dbReference type="EMBL" id="KAL2847174.1"/>
    </source>
</evidence>
<evidence type="ECO:0000256" key="3">
    <source>
        <dbReference type="ARBA" id="ARBA00022723"/>
    </source>
</evidence>
<comment type="cofactor">
    <cofactor evidence="1">
        <name>Zn(2+)</name>
        <dbReference type="ChEBI" id="CHEBI:29105"/>
    </cofactor>
</comment>
<reference evidence="8 9" key="1">
    <citation type="submission" date="2024-07" db="EMBL/GenBank/DDBJ databases">
        <title>Section-level genome sequencing and comparative genomics of Aspergillus sections Usti and Cavernicolus.</title>
        <authorList>
            <consortium name="Lawrence Berkeley National Laboratory"/>
            <person name="Nybo J.L."/>
            <person name="Vesth T.C."/>
            <person name="Theobald S."/>
            <person name="Frisvad J.C."/>
            <person name="Larsen T.O."/>
            <person name="Kjaerboelling I."/>
            <person name="Rothschild-Mancinelli K."/>
            <person name="Lyhne E.K."/>
            <person name="Kogle M.E."/>
            <person name="Barry K."/>
            <person name="Clum A."/>
            <person name="Na H."/>
            <person name="Ledsgaard L."/>
            <person name="Lin J."/>
            <person name="Lipzen A."/>
            <person name="Kuo A."/>
            <person name="Riley R."/>
            <person name="Mondo S."/>
            <person name="Labutti K."/>
            <person name="Haridas S."/>
            <person name="Pangalinan J."/>
            <person name="Salamov A.A."/>
            <person name="Simmons B.A."/>
            <person name="Magnuson J.K."/>
            <person name="Chen J."/>
            <person name="Drula E."/>
            <person name="Henrissat B."/>
            <person name="Wiebenga A."/>
            <person name="Lubbers R.J."/>
            <person name="Gomes A.C."/>
            <person name="Makela M.R."/>
            <person name="Stajich J."/>
            <person name="Grigoriev I.V."/>
            <person name="Mortensen U.H."/>
            <person name="De Vries R.P."/>
            <person name="Baker S.E."/>
            <person name="Andersen M.R."/>
        </authorList>
    </citation>
    <scope>NUCLEOTIDE SEQUENCE [LARGE SCALE GENOMIC DNA]</scope>
    <source>
        <strain evidence="8 9">CBS 123904</strain>
    </source>
</reference>
<evidence type="ECO:0000256" key="1">
    <source>
        <dbReference type="ARBA" id="ARBA00001947"/>
    </source>
</evidence>
<dbReference type="PANTHER" id="PTHR43161:SF23">
    <property type="entry name" value="(R,R)-BUTANEDIOL DEHYDROGENASE-RELATED"/>
    <property type="match status" value="1"/>
</dbReference>
<dbReference type="SUPFAM" id="SSF50129">
    <property type="entry name" value="GroES-like"/>
    <property type="match status" value="1"/>
</dbReference>
<protein>
    <submittedName>
        <fullName evidence="8">Chaperonin 10-like protein</fullName>
    </submittedName>
</protein>
<dbReference type="InterPro" id="IPR011032">
    <property type="entry name" value="GroES-like_sf"/>
</dbReference>
<evidence type="ECO:0000259" key="6">
    <source>
        <dbReference type="Pfam" id="PF00107"/>
    </source>
</evidence>